<accession>A0ABU0JQV8</accession>
<protein>
    <submittedName>
        <fullName evidence="7">O-antigen ligase</fullName>
    </submittedName>
</protein>
<dbReference type="InterPro" id="IPR007016">
    <property type="entry name" value="O-antigen_ligase-rel_domated"/>
</dbReference>
<dbReference type="PANTHER" id="PTHR37422">
    <property type="entry name" value="TEICHURONIC ACID BIOSYNTHESIS PROTEIN TUAE"/>
    <property type="match status" value="1"/>
</dbReference>
<feature type="transmembrane region" description="Helical" evidence="5">
    <location>
        <begin position="136"/>
        <end position="156"/>
    </location>
</feature>
<feature type="transmembrane region" description="Helical" evidence="5">
    <location>
        <begin position="307"/>
        <end position="327"/>
    </location>
</feature>
<feature type="transmembrane region" description="Helical" evidence="5">
    <location>
        <begin position="49"/>
        <end position="66"/>
    </location>
</feature>
<feature type="transmembrane region" description="Helical" evidence="5">
    <location>
        <begin position="78"/>
        <end position="96"/>
    </location>
</feature>
<feature type="domain" description="O-antigen ligase-related" evidence="6">
    <location>
        <begin position="210"/>
        <end position="351"/>
    </location>
</feature>
<feature type="transmembrane region" description="Helical" evidence="5">
    <location>
        <begin position="176"/>
        <end position="194"/>
    </location>
</feature>
<dbReference type="Proteomes" id="UP001224418">
    <property type="component" value="Unassembled WGS sequence"/>
</dbReference>
<gene>
    <name evidence="7" type="ORF">QOZ93_001222</name>
</gene>
<feature type="transmembrane region" description="Helical" evidence="5">
    <location>
        <begin position="376"/>
        <end position="393"/>
    </location>
</feature>
<proteinExistence type="predicted"/>
<dbReference type="PANTHER" id="PTHR37422:SF13">
    <property type="entry name" value="LIPOPOLYSACCHARIDE BIOSYNTHESIS PROTEIN PA4999-RELATED"/>
    <property type="match status" value="1"/>
</dbReference>
<feature type="transmembrane region" description="Helical" evidence="5">
    <location>
        <begin position="25"/>
        <end position="43"/>
    </location>
</feature>
<evidence type="ECO:0000313" key="7">
    <source>
        <dbReference type="EMBL" id="MDQ0479481.1"/>
    </source>
</evidence>
<feature type="transmembrane region" description="Helical" evidence="5">
    <location>
        <begin position="108"/>
        <end position="124"/>
    </location>
</feature>
<keyword evidence="2 5" id="KW-0812">Transmembrane</keyword>
<dbReference type="InterPro" id="IPR051533">
    <property type="entry name" value="WaaL-like"/>
</dbReference>
<sequence>MSYKEVINNRLDGVQELLSKDITKYALMYMFLIITSGVSFVNYFTVTKVIKYIFLAIVPIILFLVMKKNKQISKNIKDINIFFIFICVFSSLSIIWSQSRGITTKNTLFLIATTVIAMYMGLNYTKEEIFKMLLQWFIILVVINLVSWIFSLPFVFDTTEMRYTHFPIKGIFKHRNLLAFYMVLTITLSLWFLMNNKDDKKLKLTYLGTIIGAAIILMGTKSMTCYLLLPVFIILILITKYKTLNNIIIYAILPLLLFSTYAMVCQPAWFQNLLLAIGRTPTLTDRSVIWNGVVACIKVKPMLGYGYTGLFSNNIYAVNFIAEFYGGLPSHCHNGYLDILIDFGFVGAVFIVAGFTYLFNRIKKLNNSTTLKDKRYVSYILSFLVFIAFYNLIESPIIKHCSTIYVLIIIFSNVIQKEWDKEHNGEES</sequence>
<name>A0ABU0JQV8_HATLI</name>
<keyword evidence="3 5" id="KW-1133">Transmembrane helix</keyword>
<evidence type="ECO:0000256" key="1">
    <source>
        <dbReference type="ARBA" id="ARBA00004141"/>
    </source>
</evidence>
<dbReference type="GO" id="GO:0016874">
    <property type="term" value="F:ligase activity"/>
    <property type="evidence" value="ECO:0007669"/>
    <property type="project" value="UniProtKB-KW"/>
</dbReference>
<evidence type="ECO:0000256" key="5">
    <source>
        <dbReference type="SAM" id="Phobius"/>
    </source>
</evidence>
<evidence type="ECO:0000313" key="8">
    <source>
        <dbReference type="Proteomes" id="UP001224418"/>
    </source>
</evidence>
<organism evidence="7 8">
    <name type="scientific">Hathewaya limosa</name>
    <name type="common">Clostridium limosum</name>
    <dbReference type="NCBI Taxonomy" id="1536"/>
    <lineage>
        <taxon>Bacteria</taxon>
        <taxon>Bacillati</taxon>
        <taxon>Bacillota</taxon>
        <taxon>Clostridia</taxon>
        <taxon>Eubacteriales</taxon>
        <taxon>Clostridiaceae</taxon>
        <taxon>Hathewaya</taxon>
    </lineage>
</organism>
<feature type="transmembrane region" description="Helical" evidence="5">
    <location>
        <begin position="339"/>
        <end position="360"/>
    </location>
</feature>
<dbReference type="RefSeq" id="WP_307355516.1">
    <property type="nucleotide sequence ID" value="NZ_BAAACJ010000017.1"/>
</dbReference>
<evidence type="ECO:0000256" key="4">
    <source>
        <dbReference type="ARBA" id="ARBA00023136"/>
    </source>
</evidence>
<feature type="transmembrane region" description="Helical" evidence="5">
    <location>
        <begin position="244"/>
        <end position="264"/>
    </location>
</feature>
<dbReference type="Pfam" id="PF04932">
    <property type="entry name" value="Wzy_C"/>
    <property type="match status" value="1"/>
</dbReference>
<comment type="subcellular location">
    <subcellularLocation>
        <location evidence="1">Membrane</location>
        <topology evidence="1">Multi-pass membrane protein</topology>
    </subcellularLocation>
</comment>
<evidence type="ECO:0000259" key="6">
    <source>
        <dbReference type="Pfam" id="PF04932"/>
    </source>
</evidence>
<reference evidence="7 8" key="1">
    <citation type="submission" date="2023-07" db="EMBL/GenBank/DDBJ databases">
        <title>Genomic Encyclopedia of Type Strains, Phase IV (KMG-IV): sequencing the most valuable type-strain genomes for metagenomic binning, comparative biology and taxonomic classification.</title>
        <authorList>
            <person name="Goeker M."/>
        </authorList>
    </citation>
    <scope>NUCLEOTIDE SEQUENCE [LARGE SCALE GENOMIC DNA]</scope>
    <source>
        <strain evidence="7 8">DSM 1400</strain>
    </source>
</reference>
<keyword evidence="7" id="KW-0436">Ligase</keyword>
<dbReference type="EMBL" id="JAUSWN010000008">
    <property type="protein sequence ID" value="MDQ0479481.1"/>
    <property type="molecule type" value="Genomic_DNA"/>
</dbReference>
<comment type="caution">
    <text evidence="7">The sequence shown here is derived from an EMBL/GenBank/DDBJ whole genome shotgun (WGS) entry which is preliminary data.</text>
</comment>
<keyword evidence="4 5" id="KW-0472">Membrane</keyword>
<feature type="transmembrane region" description="Helical" evidence="5">
    <location>
        <begin position="206"/>
        <end position="238"/>
    </location>
</feature>
<keyword evidence="8" id="KW-1185">Reference proteome</keyword>
<evidence type="ECO:0000256" key="2">
    <source>
        <dbReference type="ARBA" id="ARBA00022692"/>
    </source>
</evidence>
<evidence type="ECO:0000256" key="3">
    <source>
        <dbReference type="ARBA" id="ARBA00022989"/>
    </source>
</evidence>